<organism evidence="24 25">
    <name type="scientific">Pseudaeromonas sharmana</name>
    <dbReference type="NCBI Taxonomy" id="328412"/>
    <lineage>
        <taxon>Bacteria</taxon>
        <taxon>Pseudomonadati</taxon>
        <taxon>Pseudomonadota</taxon>
        <taxon>Gammaproteobacteria</taxon>
        <taxon>Aeromonadales</taxon>
        <taxon>Aeromonadaceae</taxon>
        <taxon>Pseudaeromonas</taxon>
    </lineage>
</organism>
<dbReference type="Pfam" id="PF02875">
    <property type="entry name" value="Mur_ligase_C"/>
    <property type="match status" value="1"/>
</dbReference>
<evidence type="ECO:0000259" key="23">
    <source>
        <dbReference type="Pfam" id="PF08245"/>
    </source>
</evidence>
<keyword evidence="12" id="KW-0460">Magnesium</keyword>
<name>A0ABV8CQR1_9GAMM</name>
<evidence type="ECO:0000259" key="22">
    <source>
        <dbReference type="Pfam" id="PF02875"/>
    </source>
</evidence>
<dbReference type="InterPro" id="IPR001645">
    <property type="entry name" value="Folylpolyglutamate_synth"/>
</dbReference>
<dbReference type="PIRSF" id="PIRSF001563">
    <property type="entry name" value="Folylpolyglu_synth"/>
    <property type="match status" value="1"/>
</dbReference>
<comment type="catalytic activity">
    <reaction evidence="17">
        <text>(6S)-5,6,7,8-tetrahydrofolyl-(gamma-L-Glu)(n) + L-glutamate + ATP = (6S)-5,6,7,8-tetrahydrofolyl-(gamma-L-Glu)(n+1) + ADP + phosphate + H(+)</text>
        <dbReference type="Rhea" id="RHEA:10580"/>
        <dbReference type="Rhea" id="RHEA-COMP:14738"/>
        <dbReference type="Rhea" id="RHEA-COMP:14740"/>
        <dbReference type="ChEBI" id="CHEBI:15378"/>
        <dbReference type="ChEBI" id="CHEBI:29985"/>
        <dbReference type="ChEBI" id="CHEBI:30616"/>
        <dbReference type="ChEBI" id="CHEBI:43474"/>
        <dbReference type="ChEBI" id="CHEBI:141005"/>
        <dbReference type="ChEBI" id="CHEBI:456216"/>
        <dbReference type="EC" id="6.3.2.17"/>
    </reaction>
</comment>
<dbReference type="Pfam" id="PF08245">
    <property type="entry name" value="Mur_ligase_M"/>
    <property type="match status" value="1"/>
</dbReference>
<proteinExistence type="inferred from homology"/>
<evidence type="ECO:0000256" key="12">
    <source>
        <dbReference type="ARBA" id="ARBA00022842"/>
    </source>
</evidence>
<accession>A0ABV8CQR1</accession>
<comment type="function">
    <text evidence="1">Functions in two distinct reactions of the de novo folate biosynthetic pathway. Catalyzes the addition of a glutamate residue to dihydropteroate (7,8-dihydropteroate or H2Pte) to form dihydrofolate (7,8-dihydrofolate monoglutamate or H2Pte-Glu). Also catalyzes successive additions of L-glutamate to tetrahydrofolate or 10-formyltetrahydrofolate or 5,10-methylenetetrahydrofolate, leading to folylpolyglutamate derivatives.</text>
</comment>
<comment type="caution">
    <text evidence="24">The sequence shown here is derived from an EMBL/GenBank/DDBJ whole genome shotgun (WGS) entry which is preliminary data.</text>
</comment>
<feature type="domain" description="Mur ligase C-terminal" evidence="22">
    <location>
        <begin position="289"/>
        <end position="406"/>
    </location>
</feature>
<keyword evidence="13" id="KW-0289">Folate biosynthesis</keyword>
<sequence>MTDVNPVMAKSQSLCDWLSYLERIHPQTIDLGLERVSAVARRLGVDTLPMPVILVAGTNGKGTTCAMLESIYRAAGYRVGVYASPHLVRYNERVRVDGADASDAALCDALAAVEQARDGISLTFFEFGTLAALWIFSRQAPDVVILEVGLGGRLDATNLISADVAVITSIALDHCDWLGDDRESIGREKAGICRAGRPLVCGEPDAPASIAAVAARVGATLLQCDQAFSAQREGDVWHFHGQHQQWHALPFPVLPWQNAITALAVIEQMSLPVNETQIRQGLSEARLAGRMQRWAERPNVILDVAHNPHSAAYLAGQLAQTTCKGRRFAVVGMLKDKDITQTLAQMLPVVDQWFLASLAGPRAASAQQLLTCLGLAATTYDTVVDAYTDALRQASDDDEIVVFGSFFTVAAVMEQPAAL</sequence>
<dbReference type="SUPFAM" id="SSF53623">
    <property type="entry name" value="MurD-like peptide ligases, catalytic domain"/>
    <property type="match status" value="1"/>
</dbReference>
<evidence type="ECO:0000256" key="5">
    <source>
        <dbReference type="ARBA" id="ARBA00013023"/>
    </source>
</evidence>
<evidence type="ECO:0000256" key="3">
    <source>
        <dbReference type="ARBA" id="ARBA00005150"/>
    </source>
</evidence>
<keyword evidence="25" id="KW-1185">Reference proteome</keyword>
<dbReference type="GO" id="GO:0004326">
    <property type="term" value="F:tetrahydrofolylpolyglutamate synthase activity"/>
    <property type="evidence" value="ECO:0007669"/>
    <property type="project" value="UniProtKB-EC"/>
</dbReference>
<dbReference type="EC" id="6.3.2.12" evidence="5"/>
<dbReference type="PANTHER" id="PTHR11136">
    <property type="entry name" value="FOLYLPOLYGLUTAMATE SYNTHASE-RELATED"/>
    <property type="match status" value="1"/>
</dbReference>
<dbReference type="GO" id="GO:0008841">
    <property type="term" value="F:dihydrofolate synthase activity"/>
    <property type="evidence" value="ECO:0007669"/>
    <property type="project" value="UniProtKB-EC"/>
</dbReference>
<evidence type="ECO:0000256" key="14">
    <source>
        <dbReference type="ARBA" id="ARBA00030048"/>
    </source>
</evidence>
<evidence type="ECO:0000256" key="11">
    <source>
        <dbReference type="ARBA" id="ARBA00022840"/>
    </source>
</evidence>
<reference evidence="25" key="1">
    <citation type="journal article" date="2019" name="Int. J. Syst. Evol. Microbiol.">
        <title>The Global Catalogue of Microorganisms (GCM) 10K type strain sequencing project: providing services to taxonomists for standard genome sequencing and annotation.</title>
        <authorList>
            <consortium name="The Broad Institute Genomics Platform"/>
            <consortium name="The Broad Institute Genome Sequencing Center for Infectious Disease"/>
            <person name="Wu L."/>
            <person name="Ma J."/>
        </authorList>
    </citation>
    <scope>NUCLEOTIDE SEQUENCE [LARGE SCALE GENOMIC DNA]</scope>
    <source>
        <strain evidence="25">CCUG 54939</strain>
    </source>
</reference>
<evidence type="ECO:0000256" key="20">
    <source>
        <dbReference type="ARBA" id="ARBA00049161"/>
    </source>
</evidence>
<comment type="catalytic activity">
    <reaction evidence="18">
        <text>10-formyltetrahydrofolyl-(gamma-L-Glu)(n) + L-glutamate + ATP = 10-formyltetrahydrofolyl-(gamma-L-Glu)(n+1) + ADP + phosphate + H(+)</text>
        <dbReference type="Rhea" id="RHEA:51904"/>
        <dbReference type="Rhea" id="RHEA-COMP:13088"/>
        <dbReference type="Rhea" id="RHEA-COMP:14300"/>
        <dbReference type="ChEBI" id="CHEBI:15378"/>
        <dbReference type="ChEBI" id="CHEBI:29985"/>
        <dbReference type="ChEBI" id="CHEBI:30616"/>
        <dbReference type="ChEBI" id="CHEBI:43474"/>
        <dbReference type="ChEBI" id="CHEBI:134413"/>
        <dbReference type="ChEBI" id="CHEBI:456216"/>
        <dbReference type="EC" id="6.3.2.17"/>
    </reaction>
</comment>
<evidence type="ECO:0000256" key="9">
    <source>
        <dbReference type="ARBA" id="ARBA00022723"/>
    </source>
</evidence>
<comment type="pathway">
    <text evidence="3">Cofactor biosynthesis; tetrahydrofolylpolyglutamate biosynthesis.</text>
</comment>
<evidence type="ECO:0000256" key="2">
    <source>
        <dbReference type="ARBA" id="ARBA00004799"/>
    </source>
</evidence>
<dbReference type="InterPro" id="IPR036565">
    <property type="entry name" value="Mur-like_cat_sf"/>
</dbReference>
<dbReference type="InterPro" id="IPR004101">
    <property type="entry name" value="Mur_ligase_C"/>
</dbReference>
<dbReference type="EC" id="6.3.2.17" evidence="6"/>
<dbReference type="Gene3D" id="3.90.190.20">
    <property type="entry name" value="Mur ligase, C-terminal domain"/>
    <property type="match status" value="1"/>
</dbReference>
<evidence type="ECO:0000256" key="10">
    <source>
        <dbReference type="ARBA" id="ARBA00022741"/>
    </source>
</evidence>
<dbReference type="InterPro" id="IPR018109">
    <property type="entry name" value="Folylpolyglutamate_synth_CS"/>
</dbReference>
<evidence type="ECO:0000313" key="24">
    <source>
        <dbReference type="EMBL" id="MFC3914441.1"/>
    </source>
</evidence>
<comment type="catalytic activity">
    <reaction evidence="20">
        <text>7,8-dihydropteroate + L-glutamate + ATP = 7,8-dihydrofolate + ADP + phosphate + H(+)</text>
        <dbReference type="Rhea" id="RHEA:23584"/>
        <dbReference type="ChEBI" id="CHEBI:15378"/>
        <dbReference type="ChEBI" id="CHEBI:17839"/>
        <dbReference type="ChEBI" id="CHEBI:29985"/>
        <dbReference type="ChEBI" id="CHEBI:30616"/>
        <dbReference type="ChEBI" id="CHEBI:43474"/>
        <dbReference type="ChEBI" id="CHEBI:57451"/>
        <dbReference type="ChEBI" id="CHEBI:456216"/>
        <dbReference type="EC" id="6.3.2.12"/>
    </reaction>
</comment>
<comment type="catalytic activity">
    <reaction evidence="19">
        <text>(6R)-5,10-methylenetetrahydrofolyl-(gamma-L-Glu)(n) + L-glutamate + ATP = (6R)-5,10-methylenetetrahydrofolyl-(gamma-L-Glu)(n+1) + ADP + phosphate + H(+)</text>
        <dbReference type="Rhea" id="RHEA:51912"/>
        <dbReference type="Rhea" id="RHEA-COMP:13257"/>
        <dbReference type="Rhea" id="RHEA-COMP:13258"/>
        <dbReference type="ChEBI" id="CHEBI:15378"/>
        <dbReference type="ChEBI" id="CHEBI:29985"/>
        <dbReference type="ChEBI" id="CHEBI:30616"/>
        <dbReference type="ChEBI" id="CHEBI:43474"/>
        <dbReference type="ChEBI" id="CHEBI:136572"/>
        <dbReference type="ChEBI" id="CHEBI:456216"/>
        <dbReference type="EC" id="6.3.2.17"/>
    </reaction>
</comment>
<keyword evidence="10 21" id="KW-0547">Nucleotide-binding</keyword>
<evidence type="ECO:0000313" key="25">
    <source>
        <dbReference type="Proteomes" id="UP001595692"/>
    </source>
</evidence>
<evidence type="ECO:0000256" key="4">
    <source>
        <dbReference type="ARBA" id="ARBA00008276"/>
    </source>
</evidence>
<evidence type="ECO:0000256" key="15">
    <source>
        <dbReference type="ARBA" id="ARBA00030592"/>
    </source>
</evidence>
<dbReference type="PANTHER" id="PTHR11136:SF0">
    <property type="entry name" value="DIHYDROFOLATE SYNTHETASE-RELATED"/>
    <property type="match status" value="1"/>
</dbReference>
<keyword evidence="8 21" id="KW-0436">Ligase</keyword>
<dbReference type="InterPro" id="IPR013221">
    <property type="entry name" value="Mur_ligase_cen"/>
</dbReference>
<evidence type="ECO:0000256" key="7">
    <source>
        <dbReference type="ARBA" id="ARBA00019357"/>
    </source>
</evidence>
<evidence type="ECO:0000256" key="18">
    <source>
        <dbReference type="ARBA" id="ARBA00047808"/>
    </source>
</evidence>
<evidence type="ECO:0000256" key="21">
    <source>
        <dbReference type="PIRNR" id="PIRNR001563"/>
    </source>
</evidence>
<dbReference type="Proteomes" id="UP001595692">
    <property type="component" value="Unassembled WGS sequence"/>
</dbReference>
<dbReference type="EMBL" id="JBHSAF010000014">
    <property type="protein sequence ID" value="MFC3914441.1"/>
    <property type="molecule type" value="Genomic_DNA"/>
</dbReference>
<evidence type="ECO:0000256" key="13">
    <source>
        <dbReference type="ARBA" id="ARBA00022909"/>
    </source>
</evidence>
<dbReference type="InterPro" id="IPR036615">
    <property type="entry name" value="Mur_ligase_C_dom_sf"/>
</dbReference>
<comment type="similarity">
    <text evidence="4 21">Belongs to the folylpolyglutamate synthase family.</text>
</comment>
<evidence type="ECO:0000256" key="16">
    <source>
        <dbReference type="ARBA" id="ARBA00032510"/>
    </source>
</evidence>
<dbReference type="SUPFAM" id="SSF53244">
    <property type="entry name" value="MurD-like peptide ligases, peptide-binding domain"/>
    <property type="match status" value="1"/>
</dbReference>
<evidence type="ECO:0000256" key="6">
    <source>
        <dbReference type="ARBA" id="ARBA00013025"/>
    </source>
</evidence>
<dbReference type="RefSeq" id="WP_377153312.1">
    <property type="nucleotide sequence ID" value="NZ_JBHSAF010000014.1"/>
</dbReference>
<evidence type="ECO:0000256" key="17">
    <source>
        <dbReference type="ARBA" id="ARBA00047493"/>
    </source>
</evidence>
<evidence type="ECO:0000256" key="1">
    <source>
        <dbReference type="ARBA" id="ARBA00002714"/>
    </source>
</evidence>
<dbReference type="NCBIfam" id="NF008101">
    <property type="entry name" value="PRK10846.1"/>
    <property type="match status" value="1"/>
</dbReference>
<dbReference type="PROSITE" id="PS01012">
    <property type="entry name" value="FOLYLPOLYGLU_SYNT_2"/>
    <property type="match status" value="1"/>
</dbReference>
<protein>
    <recommendedName>
        <fullName evidence="7">Dihydrofolate synthase/folylpolyglutamate synthase</fullName>
        <ecNumber evidence="5">6.3.2.12</ecNumber>
        <ecNumber evidence="6">6.3.2.17</ecNumber>
    </recommendedName>
    <alternativeName>
        <fullName evidence="16">Folylpoly-gamma-glutamate synthetase-dihydrofolate synthetase</fullName>
    </alternativeName>
    <alternativeName>
        <fullName evidence="14">Folylpolyglutamate synthetase</fullName>
    </alternativeName>
    <alternativeName>
        <fullName evidence="15">Tetrahydrofolylpolyglutamate synthase</fullName>
    </alternativeName>
</protein>
<dbReference type="NCBIfam" id="TIGR01499">
    <property type="entry name" value="folC"/>
    <property type="match status" value="1"/>
</dbReference>
<gene>
    <name evidence="24" type="primary">folC</name>
    <name evidence="24" type="ORF">ACFOSS_13325</name>
</gene>
<feature type="domain" description="Mur ligase central" evidence="23">
    <location>
        <begin position="55"/>
        <end position="193"/>
    </location>
</feature>
<keyword evidence="11 21" id="KW-0067">ATP-binding</keyword>
<evidence type="ECO:0000256" key="8">
    <source>
        <dbReference type="ARBA" id="ARBA00022598"/>
    </source>
</evidence>
<dbReference type="Gene3D" id="3.40.1190.10">
    <property type="entry name" value="Mur-like, catalytic domain"/>
    <property type="match status" value="1"/>
</dbReference>
<comment type="pathway">
    <text evidence="2">Cofactor biosynthesis; tetrahydrofolate biosynthesis; 7,8-dihydrofolate from 2-amino-4-hydroxy-6-hydroxymethyl-7,8-dihydropteridine diphosphate and 4-aminobenzoate: step 2/2.</text>
</comment>
<evidence type="ECO:0000256" key="19">
    <source>
        <dbReference type="ARBA" id="ARBA00049035"/>
    </source>
</evidence>
<keyword evidence="9" id="KW-0479">Metal-binding</keyword>